<feature type="domain" description="Serine aminopeptidase S33" evidence="1">
    <location>
        <begin position="27"/>
        <end position="232"/>
    </location>
</feature>
<dbReference type="EMBL" id="HG934468">
    <property type="protein sequence ID" value="CDN31504.1"/>
    <property type="molecule type" value="Genomic_DNA"/>
</dbReference>
<dbReference type="OrthoDB" id="9801217at2"/>
<name>A0A060RD46_9BACT</name>
<dbReference type="SUPFAM" id="SSF53474">
    <property type="entry name" value="alpha/beta-Hydrolases"/>
    <property type="match status" value="1"/>
</dbReference>
<gene>
    <name evidence="2" type="ORF">BN938_1417</name>
</gene>
<dbReference type="eggNOG" id="COG2267">
    <property type="taxonomic scope" value="Bacteria"/>
</dbReference>
<evidence type="ECO:0000313" key="3">
    <source>
        <dbReference type="Proteomes" id="UP000027616"/>
    </source>
</evidence>
<protein>
    <submittedName>
        <fullName evidence="2">Lysophospholipase</fullName>
        <ecNumber evidence="2">3.1.1.5</ecNumber>
    </submittedName>
</protein>
<proteinExistence type="predicted"/>
<dbReference type="PATRIC" id="fig|1433126.3.peg.1402"/>
<dbReference type="Pfam" id="PF12146">
    <property type="entry name" value="Hydrolase_4"/>
    <property type="match status" value="1"/>
</dbReference>
<dbReference type="InterPro" id="IPR051044">
    <property type="entry name" value="MAG_DAG_Lipase"/>
</dbReference>
<dbReference type="GO" id="GO:0004622">
    <property type="term" value="F:phosphatidylcholine lysophospholipase activity"/>
    <property type="evidence" value="ECO:0007669"/>
    <property type="project" value="UniProtKB-EC"/>
</dbReference>
<evidence type="ECO:0000259" key="1">
    <source>
        <dbReference type="Pfam" id="PF12146"/>
    </source>
</evidence>
<dbReference type="HOGENOM" id="CLU_051796_0_0_10"/>
<dbReference type="PANTHER" id="PTHR11614">
    <property type="entry name" value="PHOSPHOLIPASE-RELATED"/>
    <property type="match status" value="1"/>
</dbReference>
<organism evidence="2 3">
    <name type="scientific">Mucinivorans hirudinis</name>
    <dbReference type="NCBI Taxonomy" id="1433126"/>
    <lineage>
        <taxon>Bacteria</taxon>
        <taxon>Pseudomonadati</taxon>
        <taxon>Bacteroidota</taxon>
        <taxon>Bacteroidia</taxon>
        <taxon>Bacteroidales</taxon>
        <taxon>Rikenellaceae</taxon>
        <taxon>Mucinivorans</taxon>
    </lineage>
</organism>
<reference evidence="2 3" key="1">
    <citation type="journal article" date="2015" name="Genome Announc.">
        <title>Complete Genome Sequence of the Novel Leech Symbiont Mucinivorans hirudinis M3T.</title>
        <authorList>
            <person name="Nelson M.C."/>
            <person name="Bomar L."/>
            <person name="Graf J."/>
        </authorList>
    </citation>
    <scope>NUCLEOTIDE SEQUENCE [LARGE SCALE GENOMIC DNA]</scope>
    <source>
        <strain evidence="3">M3</strain>
    </source>
</reference>
<dbReference type="Proteomes" id="UP000027616">
    <property type="component" value="Chromosome I"/>
</dbReference>
<dbReference type="KEGG" id="rbc:BN938_1417"/>
<dbReference type="Gene3D" id="3.40.50.1820">
    <property type="entry name" value="alpha/beta hydrolase"/>
    <property type="match status" value="1"/>
</dbReference>
<keyword evidence="3" id="KW-1185">Reference proteome</keyword>
<evidence type="ECO:0000313" key="2">
    <source>
        <dbReference type="EMBL" id="CDN31504.1"/>
    </source>
</evidence>
<accession>A0A060RD46</accession>
<dbReference type="EC" id="3.1.1.5" evidence="2"/>
<sequence>MQQTFILPDDYQGRVIATLFERIAPSSDKAILYIHGYIDYFFQEHLAEHFNKAGYNFYALELRKYGRSLLPHQRAFYCRSLTEYFPEIDLALQTINGEGCKEISLMGHSTGGLTTSLYMSQGRERGRVNSLILNSPFFEFNTHWFNRNISIPLSAFISRLFPYAHKAGELSEHLAASMHLSMKGEWEYDLAMKPAADVPLDFAWLGAVRAGQRQLKKGLHINVPVLVMYSSKSIWSKQWGDDFLRGDSVLNVRDIAHYAPRLGADVTQVEIEDGMHDLTLSRKDVREKVFETMLNFLQSNH</sequence>
<dbReference type="STRING" id="1433126.BN938_1417"/>
<dbReference type="AlphaFoldDB" id="A0A060RD46"/>
<dbReference type="InterPro" id="IPR022742">
    <property type="entry name" value="Hydrolase_4"/>
</dbReference>
<keyword evidence="2" id="KW-0378">Hydrolase</keyword>
<dbReference type="InterPro" id="IPR029058">
    <property type="entry name" value="AB_hydrolase_fold"/>
</dbReference>